<evidence type="ECO:0000313" key="1">
    <source>
        <dbReference type="EMBL" id="ADQ16457.1"/>
    </source>
</evidence>
<organism evidence="1 2">
    <name type="scientific">Leadbetterella byssophila (strain DSM 17132 / JCM 16389 / KACC 11308 / NBRC 106382 / 4M15)</name>
    <dbReference type="NCBI Taxonomy" id="649349"/>
    <lineage>
        <taxon>Bacteria</taxon>
        <taxon>Pseudomonadati</taxon>
        <taxon>Bacteroidota</taxon>
        <taxon>Cytophagia</taxon>
        <taxon>Cytophagales</taxon>
        <taxon>Leadbetterellaceae</taxon>
        <taxon>Leadbetterella</taxon>
    </lineage>
</organism>
<protein>
    <submittedName>
        <fullName evidence="1">Uncharacterized protein</fullName>
    </submittedName>
</protein>
<accession>E4RZB8</accession>
<keyword evidence="2" id="KW-1185">Reference proteome</keyword>
<reference key="1">
    <citation type="submission" date="2010-11" db="EMBL/GenBank/DDBJ databases">
        <title>The complete genome of Leadbetterella byssophila DSM 17132.</title>
        <authorList>
            <consortium name="US DOE Joint Genome Institute (JGI-PGF)"/>
            <person name="Lucas S."/>
            <person name="Copeland A."/>
            <person name="Lapidus A."/>
            <person name="Glavina del Rio T."/>
            <person name="Dalin E."/>
            <person name="Tice H."/>
            <person name="Bruce D."/>
            <person name="Goodwin L."/>
            <person name="Pitluck S."/>
            <person name="Kyrpides N."/>
            <person name="Mavromatis K."/>
            <person name="Ivanova N."/>
            <person name="Teshima H."/>
            <person name="Brettin T."/>
            <person name="Detter J.C."/>
            <person name="Han C."/>
            <person name="Tapia R."/>
            <person name="Land M."/>
            <person name="Hauser L."/>
            <person name="Markowitz V."/>
            <person name="Cheng J.-F."/>
            <person name="Hugenholtz P."/>
            <person name="Woyke T."/>
            <person name="Wu D."/>
            <person name="Tindall B."/>
            <person name="Pomrenke H.G."/>
            <person name="Brambilla E."/>
            <person name="Klenk H.-P."/>
            <person name="Eisen J.A."/>
        </authorList>
    </citation>
    <scope>NUCLEOTIDE SEQUENCE [LARGE SCALE GENOMIC DNA]</scope>
    <source>
        <strain>DSM 17132</strain>
    </source>
</reference>
<dbReference type="HOGENOM" id="CLU_3137169_0_0_10"/>
<sequence>MIDKQTAEKMNEFLGEKFLYVKNGCLKYIEKFGESASTRGRRSKLGHFI</sequence>
<dbReference type="KEGG" id="lby:Lbys_0695"/>
<dbReference type="EMBL" id="CP002305">
    <property type="protein sequence ID" value="ADQ16457.1"/>
    <property type="molecule type" value="Genomic_DNA"/>
</dbReference>
<proteinExistence type="predicted"/>
<evidence type="ECO:0000313" key="2">
    <source>
        <dbReference type="Proteomes" id="UP000007435"/>
    </source>
</evidence>
<dbReference type="STRING" id="649349.Lbys_0695"/>
<gene>
    <name evidence="1" type="ordered locus">Lbys_0695</name>
</gene>
<reference evidence="1 2" key="2">
    <citation type="journal article" date="2011" name="Stand. Genomic Sci.">
        <title>Complete genome sequence of Leadbetterella byssophila type strain (4M15).</title>
        <authorList>
            <person name="Abt B."/>
            <person name="Teshima H."/>
            <person name="Lucas S."/>
            <person name="Lapidus A."/>
            <person name="Del Rio T.G."/>
            <person name="Nolan M."/>
            <person name="Tice H."/>
            <person name="Cheng J.F."/>
            <person name="Pitluck S."/>
            <person name="Liolios K."/>
            <person name="Pagani I."/>
            <person name="Ivanova N."/>
            <person name="Mavromatis K."/>
            <person name="Pati A."/>
            <person name="Tapia R."/>
            <person name="Han C."/>
            <person name="Goodwin L."/>
            <person name="Chen A."/>
            <person name="Palaniappan K."/>
            <person name="Land M."/>
            <person name="Hauser L."/>
            <person name="Chang Y.J."/>
            <person name="Jeffries C.D."/>
            <person name="Rohde M."/>
            <person name="Goker M."/>
            <person name="Tindall B.J."/>
            <person name="Detter J.C."/>
            <person name="Woyke T."/>
            <person name="Bristow J."/>
            <person name="Eisen J.A."/>
            <person name="Markowitz V."/>
            <person name="Hugenholtz P."/>
            <person name="Klenk H.P."/>
            <person name="Kyrpides N.C."/>
        </authorList>
    </citation>
    <scope>NUCLEOTIDE SEQUENCE [LARGE SCALE GENOMIC DNA]</scope>
    <source>
        <strain evidence="2">DSM 17132 / JCM 16389 / KACC 11308 / NBRC 106382 / 4M15</strain>
    </source>
</reference>
<dbReference type="AlphaFoldDB" id="E4RZB8"/>
<dbReference type="Proteomes" id="UP000007435">
    <property type="component" value="Chromosome"/>
</dbReference>
<name>E4RZB8_LEAB4</name>